<dbReference type="Proteomes" id="UP001065549">
    <property type="component" value="Unassembled WGS sequence"/>
</dbReference>
<dbReference type="AlphaFoldDB" id="A0A9J6QMJ2"/>
<gene>
    <name evidence="5" type="primary">etfB</name>
    <name evidence="5" type="ORF">OBO34_08525</name>
</gene>
<accession>A0A9J6QMJ2</accession>
<evidence type="ECO:0000259" key="4">
    <source>
        <dbReference type="SMART" id="SM00893"/>
    </source>
</evidence>
<feature type="domain" description="Electron transfer flavoprotein alpha/beta-subunit N-terminal" evidence="4">
    <location>
        <begin position="22"/>
        <end position="213"/>
    </location>
</feature>
<protein>
    <recommendedName>
        <fullName evidence="2">Electron transfer flavoprotein small subunit</fullName>
    </recommendedName>
</protein>
<organism evidence="5 6">
    <name type="scientific">Hominibacterium faecale</name>
    <dbReference type="NCBI Taxonomy" id="2839743"/>
    <lineage>
        <taxon>Bacteria</taxon>
        <taxon>Bacillati</taxon>
        <taxon>Bacillota</taxon>
        <taxon>Clostridia</taxon>
        <taxon>Peptostreptococcales</taxon>
        <taxon>Anaerovoracaceae</taxon>
        <taxon>Hominibacterium</taxon>
    </lineage>
</organism>
<dbReference type="InterPro" id="IPR014730">
    <property type="entry name" value="ETF_a/b_N"/>
</dbReference>
<dbReference type="PANTHER" id="PTHR21294">
    <property type="entry name" value="ELECTRON TRANSFER FLAVOPROTEIN BETA-SUBUNIT"/>
    <property type="match status" value="1"/>
</dbReference>
<evidence type="ECO:0000313" key="6">
    <source>
        <dbReference type="Proteomes" id="UP001065549"/>
    </source>
</evidence>
<dbReference type="NCBIfam" id="NF040731">
    <property type="entry name" value="flavo_sub_EftB"/>
    <property type="match status" value="1"/>
</dbReference>
<sequence>MRIIVCVKQVPNTNQIRINPETGTLIRDGVPSILNHDDANALEQALAIKDANPGTEVIALTMGPPQAKEMLQECLAMGADDAILLSDRALGGSDTWATSNALAAGIKKIGDYDLIFAGRQAIDGDTAQVGPQIAEKLGLPQVTYVKEFQLEEEAVIVKRALEDGYEKLKLRLPCVLTAIKELNTPRYMSVPGIRKAAKTQVKVWSAQDIGVDQSVVGLKASPTNVFRSFTPKPKGAGMAVEGDTPRELAENLLTELRKKHII</sequence>
<dbReference type="Pfam" id="PF01012">
    <property type="entry name" value="ETF"/>
    <property type="match status" value="1"/>
</dbReference>
<proteinExistence type="inferred from homology"/>
<keyword evidence="6" id="KW-1185">Reference proteome</keyword>
<dbReference type="CDD" id="cd01714">
    <property type="entry name" value="ETF_beta"/>
    <property type="match status" value="1"/>
</dbReference>
<reference evidence="5" key="1">
    <citation type="submission" date="2022-09" db="EMBL/GenBank/DDBJ databases">
        <title>Culturomic study of gut microbiota in children with autism spectrum disorder.</title>
        <authorList>
            <person name="Efimov B.A."/>
            <person name="Chaplin A.V."/>
            <person name="Sokolova S.R."/>
            <person name="Pikina A.P."/>
            <person name="Korzhanova M."/>
            <person name="Belova V."/>
            <person name="Korostin D."/>
        </authorList>
    </citation>
    <scope>NUCLEOTIDE SEQUENCE</scope>
    <source>
        <strain evidence="5">ASD5510</strain>
    </source>
</reference>
<evidence type="ECO:0000256" key="2">
    <source>
        <dbReference type="ARBA" id="ARBA00042002"/>
    </source>
</evidence>
<dbReference type="PROSITE" id="PS01065">
    <property type="entry name" value="ETF_BETA"/>
    <property type="match status" value="1"/>
</dbReference>
<comment type="cofactor">
    <cofactor evidence="3">
        <name>AMP</name>
        <dbReference type="ChEBI" id="CHEBI:456215"/>
    </cofactor>
</comment>
<dbReference type="EMBL" id="JAOSHN010000003">
    <property type="protein sequence ID" value="MCU7378401.1"/>
    <property type="molecule type" value="Genomic_DNA"/>
</dbReference>
<name>A0A9J6QMJ2_9FIRM</name>
<dbReference type="SMART" id="SM00893">
    <property type="entry name" value="ETF"/>
    <property type="match status" value="1"/>
</dbReference>
<dbReference type="InterPro" id="IPR012255">
    <property type="entry name" value="ETF_b"/>
</dbReference>
<comment type="caution">
    <text evidence="5">The sequence shown here is derived from an EMBL/GenBank/DDBJ whole genome shotgun (WGS) entry which is preliminary data.</text>
</comment>
<dbReference type="InterPro" id="IPR000049">
    <property type="entry name" value="ET-Flavoprotein_bsu_CS"/>
</dbReference>
<evidence type="ECO:0000313" key="5">
    <source>
        <dbReference type="EMBL" id="MCU7378401.1"/>
    </source>
</evidence>
<dbReference type="GO" id="GO:0009055">
    <property type="term" value="F:electron transfer activity"/>
    <property type="evidence" value="ECO:0007669"/>
    <property type="project" value="InterPro"/>
</dbReference>
<evidence type="ECO:0000256" key="1">
    <source>
        <dbReference type="ARBA" id="ARBA00007557"/>
    </source>
</evidence>
<dbReference type="Gene3D" id="3.40.50.620">
    <property type="entry name" value="HUPs"/>
    <property type="match status" value="1"/>
</dbReference>
<evidence type="ECO:0000256" key="3">
    <source>
        <dbReference type="ARBA" id="ARBA00049933"/>
    </source>
</evidence>
<dbReference type="RefSeq" id="WP_253019861.1">
    <property type="nucleotide sequence ID" value="NZ_JAOSHN010000003.1"/>
</dbReference>
<dbReference type="InterPro" id="IPR033948">
    <property type="entry name" value="ETF_beta_N"/>
</dbReference>
<dbReference type="PIRSF" id="PIRSF000090">
    <property type="entry name" value="Beta-ETF"/>
    <property type="match status" value="1"/>
</dbReference>
<dbReference type="PANTHER" id="PTHR21294:SF17">
    <property type="entry name" value="PROTEIN FIXA"/>
    <property type="match status" value="1"/>
</dbReference>
<comment type="similarity">
    <text evidence="1">Belongs to the ETF beta-subunit/FixA family.</text>
</comment>
<dbReference type="SUPFAM" id="SSF52402">
    <property type="entry name" value="Adenine nucleotide alpha hydrolases-like"/>
    <property type="match status" value="1"/>
</dbReference>
<dbReference type="InterPro" id="IPR014729">
    <property type="entry name" value="Rossmann-like_a/b/a_fold"/>
</dbReference>